<gene>
    <name evidence="2" type="ORF">DASC09_058760</name>
</gene>
<evidence type="ECO:0000313" key="2">
    <source>
        <dbReference type="EMBL" id="GMM38537.1"/>
    </source>
</evidence>
<keyword evidence="3" id="KW-1185">Reference proteome</keyword>
<dbReference type="RefSeq" id="XP_064855532.1">
    <property type="nucleotide sequence ID" value="XM_064999460.1"/>
</dbReference>
<protein>
    <submittedName>
        <fullName evidence="2">Uncharacterized protein</fullName>
    </submittedName>
</protein>
<evidence type="ECO:0000256" key="1">
    <source>
        <dbReference type="SAM" id="SignalP"/>
    </source>
</evidence>
<accession>A0AAV5QVD9</accession>
<proteinExistence type="predicted"/>
<feature type="chain" id="PRO_5043708541" evidence="1">
    <location>
        <begin position="23"/>
        <end position="345"/>
    </location>
</feature>
<feature type="signal peptide" evidence="1">
    <location>
        <begin position="1"/>
        <end position="22"/>
    </location>
</feature>
<organism evidence="2 3">
    <name type="scientific">Saccharomycopsis crataegensis</name>
    <dbReference type="NCBI Taxonomy" id="43959"/>
    <lineage>
        <taxon>Eukaryota</taxon>
        <taxon>Fungi</taxon>
        <taxon>Dikarya</taxon>
        <taxon>Ascomycota</taxon>
        <taxon>Saccharomycotina</taxon>
        <taxon>Saccharomycetes</taxon>
        <taxon>Saccharomycopsidaceae</taxon>
        <taxon>Saccharomycopsis</taxon>
    </lineage>
</organism>
<keyword evidence="1" id="KW-0732">Signal</keyword>
<evidence type="ECO:0000313" key="3">
    <source>
        <dbReference type="Proteomes" id="UP001360560"/>
    </source>
</evidence>
<dbReference type="Proteomes" id="UP001360560">
    <property type="component" value="Unassembled WGS sequence"/>
</dbReference>
<dbReference type="EMBL" id="BTFZ01000020">
    <property type="protein sequence ID" value="GMM38537.1"/>
    <property type="molecule type" value="Genomic_DNA"/>
</dbReference>
<comment type="caution">
    <text evidence="2">The sequence shown here is derived from an EMBL/GenBank/DDBJ whole genome shotgun (WGS) entry which is preliminary data.</text>
</comment>
<reference evidence="2 3" key="1">
    <citation type="journal article" date="2023" name="Elife">
        <title>Identification of key yeast species and microbe-microbe interactions impacting larval growth of Drosophila in the wild.</title>
        <authorList>
            <person name="Mure A."/>
            <person name="Sugiura Y."/>
            <person name="Maeda R."/>
            <person name="Honda K."/>
            <person name="Sakurai N."/>
            <person name="Takahashi Y."/>
            <person name="Watada M."/>
            <person name="Katoh T."/>
            <person name="Gotoh A."/>
            <person name="Gotoh Y."/>
            <person name="Taniguchi I."/>
            <person name="Nakamura K."/>
            <person name="Hayashi T."/>
            <person name="Katayama T."/>
            <person name="Uemura T."/>
            <person name="Hattori Y."/>
        </authorList>
    </citation>
    <scope>NUCLEOTIDE SEQUENCE [LARGE SCALE GENOMIC DNA]</scope>
    <source>
        <strain evidence="2 3">SC-9</strain>
    </source>
</reference>
<sequence length="345" mass="39656">MTELLPIGVAFLISSFSFATLASYHKKQYEDKCIESYPILSLEYDTSHLASISIRNDVVQQQLDGVNPKFHIYDDKGAPLFLIESTKPLKNFWFVKEAATQKVIWTIILAEKAGHNLFQSKKTSFAIPNDPYKLKIIKYHSGNLKSNSFGIHKDDKTDNSFGYRWLYDSKYLERIDSSVTDSLFSQPVHKRIALAINMGDEKNSKKSNINSYNYQIIFNFNEIDSEEICISAFLSIMTQWKNIRACNKKLKEKVEQWNLNKLQSIQVDAILPQQHNFSNSIESCYAKNHRDIIKPVPSKYSTKSQVIESSINLKNEGLKSKKLRHILYEKICNMLANTSQKSNAS</sequence>
<dbReference type="GeneID" id="90076525"/>
<dbReference type="AlphaFoldDB" id="A0AAV5QVD9"/>
<name>A0AAV5QVD9_9ASCO</name>